<evidence type="ECO:0000313" key="1">
    <source>
        <dbReference type="EMBL" id="OVA05234.1"/>
    </source>
</evidence>
<dbReference type="PANTHER" id="PTHR48152">
    <property type="entry name" value="F1C9.34 PROTEIN"/>
    <property type="match status" value="1"/>
</dbReference>
<dbReference type="Pfam" id="PF06101">
    <property type="entry name" value="Vps62"/>
    <property type="match status" value="1"/>
</dbReference>
<protein>
    <submittedName>
        <fullName evidence="1">Vacuolar protein sorting-associated protein 62</fullName>
    </submittedName>
</protein>
<dbReference type="InParanoid" id="A0A200Q450"/>
<proteinExistence type="predicted"/>
<evidence type="ECO:0000313" key="2">
    <source>
        <dbReference type="Proteomes" id="UP000195402"/>
    </source>
</evidence>
<keyword evidence="2" id="KW-1185">Reference proteome</keyword>
<dbReference type="InterPro" id="IPR009291">
    <property type="entry name" value="Vps62"/>
</dbReference>
<accession>A0A200Q450</accession>
<reference evidence="1 2" key="1">
    <citation type="journal article" date="2017" name="Mol. Plant">
        <title>The Genome of Medicinal Plant Macleaya cordata Provides New Insights into Benzylisoquinoline Alkaloids Metabolism.</title>
        <authorList>
            <person name="Liu X."/>
            <person name="Liu Y."/>
            <person name="Huang P."/>
            <person name="Ma Y."/>
            <person name="Qing Z."/>
            <person name="Tang Q."/>
            <person name="Cao H."/>
            <person name="Cheng P."/>
            <person name="Zheng Y."/>
            <person name="Yuan Z."/>
            <person name="Zhou Y."/>
            <person name="Liu J."/>
            <person name="Tang Z."/>
            <person name="Zhuo Y."/>
            <person name="Zhang Y."/>
            <person name="Yu L."/>
            <person name="Huang J."/>
            <person name="Yang P."/>
            <person name="Peng Q."/>
            <person name="Zhang J."/>
            <person name="Jiang W."/>
            <person name="Zhang Z."/>
            <person name="Lin K."/>
            <person name="Ro D.K."/>
            <person name="Chen X."/>
            <person name="Xiong X."/>
            <person name="Shang Y."/>
            <person name="Huang S."/>
            <person name="Zeng J."/>
        </authorList>
    </citation>
    <scope>NUCLEOTIDE SEQUENCE [LARGE SCALE GENOMIC DNA]</scope>
    <source>
        <strain evidence="2">cv. BLH2017</strain>
        <tissue evidence="1">Root</tissue>
    </source>
</reference>
<dbReference type="OrthoDB" id="1936627at2759"/>
<dbReference type="EMBL" id="MVGT01003150">
    <property type="protein sequence ID" value="OVA05234.1"/>
    <property type="molecule type" value="Genomic_DNA"/>
</dbReference>
<organism evidence="1 2">
    <name type="scientific">Macleaya cordata</name>
    <name type="common">Five-seeded plume-poppy</name>
    <name type="synonym">Bocconia cordata</name>
    <dbReference type="NCBI Taxonomy" id="56857"/>
    <lineage>
        <taxon>Eukaryota</taxon>
        <taxon>Viridiplantae</taxon>
        <taxon>Streptophyta</taxon>
        <taxon>Embryophyta</taxon>
        <taxon>Tracheophyta</taxon>
        <taxon>Spermatophyta</taxon>
        <taxon>Magnoliopsida</taxon>
        <taxon>Ranunculales</taxon>
        <taxon>Papaveraceae</taxon>
        <taxon>Papaveroideae</taxon>
        <taxon>Macleaya</taxon>
    </lineage>
</organism>
<dbReference type="Proteomes" id="UP000195402">
    <property type="component" value="Unassembled WGS sequence"/>
</dbReference>
<dbReference type="OMA" id="REWGSTI"/>
<dbReference type="STRING" id="56857.A0A200Q450"/>
<sequence length="175" mass="20269">MVQTFPKGRSKDGTYWLDLPVDKVSKEKVQKVDLQSSETYLHVKPMFGGTFTDIVIWVFYPFNGPARAKIEFFNVKLGRIREHVGDWEHLTLRISNFTGELWSVYFSKHSTGIWVNSSKLEFHDELKKIEKVLPGKLKSAFKRIVHGLPKEVLEQEGLVGPKMKRSWKGDEKFEG</sequence>
<name>A0A200Q450_MACCD</name>
<dbReference type="PANTHER" id="PTHR48152:SF3">
    <property type="entry name" value="DUF946 FAMILY PROTEIN (DUF946)"/>
    <property type="match status" value="1"/>
</dbReference>
<gene>
    <name evidence="1" type="ORF">BVC80_5721g1</name>
</gene>
<comment type="caution">
    <text evidence="1">The sequence shown here is derived from an EMBL/GenBank/DDBJ whole genome shotgun (WGS) entry which is preliminary data.</text>
</comment>
<dbReference type="AlphaFoldDB" id="A0A200Q450"/>